<sequence length="307" mass="33342">MEPANHALLRKEHVAFYGYTPFPPVTSLHSNFSGLTTAFRSLRLCSGASRDDLLYLVDIHYGYTPRGPLNFHPGLYVRNGVTNKEPVLAAAGDETRLPVWISTFSLESVILLPPVDLEAKNPTRDLVEEILRASTTSTAAAGTEGNGARHVTFRFAIEVGVKMREREEFEWVDANGLATTTNENGGSGSSSASAAAGFADTDTPTKGHRFVLLRCPRPTTISSPSSSAEAADDLPEQGEILAELVFANVIDLTRIFTLELKGAGLTGELGDRWTLMVVMTALRIYWLRTYGKTGKAVIWAGEKVRGL</sequence>
<keyword evidence="3" id="KW-1185">Reference proteome</keyword>
<dbReference type="EMBL" id="MU858317">
    <property type="protein sequence ID" value="KAK4207139.1"/>
    <property type="molecule type" value="Genomic_DNA"/>
</dbReference>
<feature type="region of interest" description="Disordered" evidence="1">
    <location>
        <begin position="178"/>
        <end position="201"/>
    </location>
</feature>
<organism evidence="2 3">
    <name type="scientific">Rhypophila decipiens</name>
    <dbReference type="NCBI Taxonomy" id="261697"/>
    <lineage>
        <taxon>Eukaryota</taxon>
        <taxon>Fungi</taxon>
        <taxon>Dikarya</taxon>
        <taxon>Ascomycota</taxon>
        <taxon>Pezizomycotina</taxon>
        <taxon>Sordariomycetes</taxon>
        <taxon>Sordariomycetidae</taxon>
        <taxon>Sordariales</taxon>
        <taxon>Naviculisporaceae</taxon>
        <taxon>Rhypophila</taxon>
    </lineage>
</organism>
<evidence type="ECO:0000313" key="3">
    <source>
        <dbReference type="Proteomes" id="UP001301769"/>
    </source>
</evidence>
<protein>
    <submittedName>
        <fullName evidence="2">Uncharacterized protein</fullName>
    </submittedName>
</protein>
<accession>A0AAN6XUI6</accession>
<reference evidence="2" key="1">
    <citation type="journal article" date="2023" name="Mol. Phylogenet. Evol.">
        <title>Genome-scale phylogeny and comparative genomics of the fungal order Sordariales.</title>
        <authorList>
            <person name="Hensen N."/>
            <person name="Bonometti L."/>
            <person name="Westerberg I."/>
            <person name="Brannstrom I.O."/>
            <person name="Guillou S."/>
            <person name="Cros-Aarteil S."/>
            <person name="Calhoun S."/>
            <person name="Haridas S."/>
            <person name="Kuo A."/>
            <person name="Mondo S."/>
            <person name="Pangilinan J."/>
            <person name="Riley R."/>
            <person name="LaButti K."/>
            <person name="Andreopoulos B."/>
            <person name="Lipzen A."/>
            <person name="Chen C."/>
            <person name="Yan M."/>
            <person name="Daum C."/>
            <person name="Ng V."/>
            <person name="Clum A."/>
            <person name="Steindorff A."/>
            <person name="Ohm R.A."/>
            <person name="Martin F."/>
            <person name="Silar P."/>
            <person name="Natvig D.O."/>
            <person name="Lalanne C."/>
            <person name="Gautier V."/>
            <person name="Ament-Velasquez S.L."/>
            <person name="Kruys A."/>
            <person name="Hutchinson M.I."/>
            <person name="Powell A.J."/>
            <person name="Barry K."/>
            <person name="Miller A.N."/>
            <person name="Grigoriev I.V."/>
            <person name="Debuchy R."/>
            <person name="Gladieux P."/>
            <person name="Hiltunen Thoren M."/>
            <person name="Johannesson H."/>
        </authorList>
    </citation>
    <scope>NUCLEOTIDE SEQUENCE</scope>
    <source>
        <strain evidence="2">PSN293</strain>
    </source>
</reference>
<proteinExistence type="predicted"/>
<comment type="caution">
    <text evidence="2">The sequence shown here is derived from an EMBL/GenBank/DDBJ whole genome shotgun (WGS) entry which is preliminary data.</text>
</comment>
<evidence type="ECO:0000313" key="2">
    <source>
        <dbReference type="EMBL" id="KAK4207139.1"/>
    </source>
</evidence>
<evidence type="ECO:0000256" key="1">
    <source>
        <dbReference type="SAM" id="MobiDB-lite"/>
    </source>
</evidence>
<dbReference type="AlphaFoldDB" id="A0AAN6XUI6"/>
<gene>
    <name evidence="2" type="ORF">QBC37DRAFT_406480</name>
</gene>
<reference evidence="2" key="2">
    <citation type="submission" date="2023-05" db="EMBL/GenBank/DDBJ databases">
        <authorList>
            <consortium name="Lawrence Berkeley National Laboratory"/>
            <person name="Steindorff A."/>
            <person name="Hensen N."/>
            <person name="Bonometti L."/>
            <person name="Westerberg I."/>
            <person name="Brannstrom I.O."/>
            <person name="Guillou S."/>
            <person name="Cros-Aarteil S."/>
            <person name="Calhoun S."/>
            <person name="Haridas S."/>
            <person name="Kuo A."/>
            <person name="Mondo S."/>
            <person name="Pangilinan J."/>
            <person name="Riley R."/>
            <person name="Labutti K."/>
            <person name="Andreopoulos B."/>
            <person name="Lipzen A."/>
            <person name="Chen C."/>
            <person name="Yanf M."/>
            <person name="Daum C."/>
            <person name="Ng V."/>
            <person name="Clum A."/>
            <person name="Ohm R."/>
            <person name="Martin F."/>
            <person name="Silar P."/>
            <person name="Natvig D."/>
            <person name="Lalanne C."/>
            <person name="Gautier V."/>
            <person name="Ament-Velasquez S.L."/>
            <person name="Kruys A."/>
            <person name="Hutchinson M.I."/>
            <person name="Powell A.J."/>
            <person name="Barry K."/>
            <person name="Miller A.N."/>
            <person name="Grigoriev I.V."/>
            <person name="Debuchy R."/>
            <person name="Gladieux P."/>
            <person name="Thoren M.H."/>
            <person name="Johannesson H."/>
        </authorList>
    </citation>
    <scope>NUCLEOTIDE SEQUENCE</scope>
    <source>
        <strain evidence="2">PSN293</strain>
    </source>
</reference>
<dbReference type="Proteomes" id="UP001301769">
    <property type="component" value="Unassembled WGS sequence"/>
</dbReference>
<name>A0AAN6XUI6_9PEZI</name>